<name>A0A9E6Y1L9_9ACTN</name>
<evidence type="ECO:0000256" key="5">
    <source>
        <dbReference type="SAM" id="Phobius"/>
    </source>
</evidence>
<evidence type="ECO:0000256" key="3">
    <source>
        <dbReference type="ARBA" id="ARBA00022989"/>
    </source>
</evidence>
<dbReference type="EMBL" id="CP087164">
    <property type="protein sequence ID" value="UGS38537.1"/>
    <property type="molecule type" value="Genomic_DNA"/>
</dbReference>
<comment type="subcellular location">
    <subcellularLocation>
        <location evidence="1">Endomembrane system</location>
        <topology evidence="1">Multi-pass membrane protein</topology>
    </subcellularLocation>
</comment>
<evidence type="ECO:0000256" key="2">
    <source>
        <dbReference type="ARBA" id="ARBA00022692"/>
    </source>
</evidence>
<feature type="transmembrane region" description="Helical" evidence="5">
    <location>
        <begin position="53"/>
        <end position="71"/>
    </location>
</feature>
<gene>
    <name evidence="6" type="ORF">DSM104329_04967</name>
</gene>
<dbReference type="AlphaFoldDB" id="A0A9E6Y1L9"/>
<feature type="transmembrane region" description="Helical" evidence="5">
    <location>
        <begin position="20"/>
        <end position="47"/>
    </location>
</feature>
<keyword evidence="7" id="KW-1185">Reference proteome</keyword>
<dbReference type="GO" id="GO:0030026">
    <property type="term" value="P:intracellular manganese ion homeostasis"/>
    <property type="evidence" value="ECO:0007669"/>
    <property type="project" value="InterPro"/>
</dbReference>
<sequence length="168" mass="17208">MTTLALSIAHWRRSDERQRLLQVVQPGLIGLIDGTISTLAPIFAAAYVSGSRAALLVGLAAALGAAISMGLSEALSDDGEITGRGDAIQRGVITGGATFVGGAFHALPFLISDVGTALAIAYVVVAIELLAIAWVRKRYLDVSMRLSLVQVTLGGAIVAAVGFAIGHA</sequence>
<accession>A0A9E6Y1L9</accession>
<dbReference type="Pfam" id="PF01988">
    <property type="entry name" value="VIT1"/>
    <property type="match status" value="1"/>
</dbReference>
<feature type="transmembrane region" description="Helical" evidence="5">
    <location>
        <begin position="117"/>
        <end position="135"/>
    </location>
</feature>
<proteinExistence type="predicted"/>
<keyword evidence="3 5" id="KW-1133">Transmembrane helix</keyword>
<organism evidence="6 7">
    <name type="scientific">Capillimicrobium parvum</name>
    <dbReference type="NCBI Taxonomy" id="2884022"/>
    <lineage>
        <taxon>Bacteria</taxon>
        <taxon>Bacillati</taxon>
        <taxon>Actinomycetota</taxon>
        <taxon>Thermoleophilia</taxon>
        <taxon>Solirubrobacterales</taxon>
        <taxon>Capillimicrobiaceae</taxon>
        <taxon>Capillimicrobium</taxon>
    </lineage>
</organism>
<keyword evidence="2 5" id="KW-0812">Transmembrane</keyword>
<evidence type="ECO:0000256" key="4">
    <source>
        <dbReference type="ARBA" id="ARBA00023136"/>
    </source>
</evidence>
<reference evidence="6" key="1">
    <citation type="journal article" date="2022" name="Int. J. Syst. Evol. Microbiol.">
        <title>Pseudomonas aegrilactucae sp. nov. and Pseudomonas morbosilactucae sp. nov., pathogens causing bacterial rot of lettuce in Japan.</title>
        <authorList>
            <person name="Sawada H."/>
            <person name="Fujikawa T."/>
            <person name="Satou M."/>
        </authorList>
    </citation>
    <scope>NUCLEOTIDE SEQUENCE</scope>
    <source>
        <strain evidence="6">0166_1</strain>
    </source>
</reference>
<evidence type="ECO:0000256" key="1">
    <source>
        <dbReference type="ARBA" id="ARBA00004127"/>
    </source>
</evidence>
<evidence type="ECO:0008006" key="8">
    <source>
        <dbReference type="Google" id="ProtNLM"/>
    </source>
</evidence>
<dbReference type="RefSeq" id="WP_259312558.1">
    <property type="nucleotide sequence ID" value="NZ_CP087164.1"/>
</dbReference>
<protein>
    <recommendedName>
        <fullName evidence="8">VIT family protein</fullName>
    </recommendedName>
</protein>
<evidence type="ECO:0000313" key="6">
    <source>
        <dbReference type="EMBL" id="UGS38537.1"/>
    </source>
</evidence>
<dbReference type="GO" id="GO:0005384">
    <property type="term" value="F:manganese ion transmembrane transporter activity"/>
    <property type="evidence" value="ECO:0007669"/>
    <property type="project" value="InterPro"/>
</dbReference>
<evidence type="ECO:0000313" key="7">
    <source>
        <dbReference type="Proteomes" id="UP001162834"/>
    </source>
</evidence>
<dbReference type="InterPro" id="IPR008217">
    <property type="entry name" value="Ccc1_fam"/>
</dbReference>
<dbReference type="Proteomes" id="UP001162834">
    <property type="component" value="Chromosome"/>
</dbReference>
<keyword evidence="4 5" id="KW-0472">Membrane</keyword>
<dbReference type="GO" id="GO:0012505">
    <property type="term" value="C:endomembrane system"/>
    <property type="evidence" value="ECO:0007669"/>
    <property type="project" value="UniProtKB-SubCell"/>
</dbReference>
<dbReference type="KEGG" id="sbae:DSM104329_04967"/>
<feature type="transmembrane region" description="Helical" evidence="5">
    <location>
        <begin position="92"/>
        <end position="111"/>
    </location>
</feature>
<feature type="transmembrane region" description="Helical" evidence="5">
    <location>
        <begin position="147"/>
        <end position="166"/>
    </location>
</feature>